<feature type="compositionally biased region" description="Basic and acidic residues" evidence="1">
    <location>
        <begin position="425"/>
        <end position="462"/>
    </location>
</feature>
<dbReference type="Pfam" id="PF18701">
    <property type="entry name" value="DUF5641"/>
    <property type="match status" value="1"/>
</dbReference>
<evidence type="ECO:0000256" key="1">
    <source>
        <dbReference type="SAM" id="MobiDB-lite"/>
    </source>
</evidence>
<accession>A0A6S7GES0</accession>
<dbReference type="Pfam" id="PF05380">
    <property type="entry name" value="Peptidase_A17"/>
    <property type="match status" value="1"/>
</dbReference>
<sequence length="1808" mass="206461">MAENLERDKRSRTAHKTHVRRIISETNELLTIFDERKPEHRQKYKHYKSTLERKRDVINDLDKSILTGIKDEEIEAEIEETSEFTDTINLTLIALEEAKISKENEGKNVENASQPESSPPLEEGNHNTSSISIGSKVRARLPKLQLSTFNGNYTEWQSFWDNFESVIDSNEDLSEIDKFSYLRASLSGSAASVIKGFPLTGSNYSGAVKLLKERYGDSQKIISTHMDLLINLPAVLNGKDLKAMRQLSDDIEAHMRALESLGCKPEQYGELFLPLLLNKTPKEIRLDICSKVSEKSWNFKSVLKQLNEELANRERCEIVAATKNPQEEHKRFNRGKHFGPKDPTTTSAFVVGGNREHTCIYCAQPHLSINCTVVTNVTKRKEILKRSGRCYVCTMKNHISKTCQSRTRCGKCQGRHHTSICSQGKETRRQEMRSVESQTVEHGKQNKAENSTKQDQRNKDNTVPEGSSTMCVNTKNAVLLQTAKATIYRPDKPHRKQKARIILDGGSQRTYVTERVRNEMNLVTSHSESLTIKPFGSSGGTTQVCDIVDLCVSVDGDDDVKLSAISVPLISAPVQGQYLKHAVKSYPHLSNLQLADDCEGHAPIDVLVGADQYWNLVTGGVARGESGPAAIHTKLGWVLSGPVKEMPVQSNSSTNVVTTHVLKCEVAVNPEKRNVETLDKTLQQFWELESLGIKPNESSVYDTFNQRISFDGQKYEVSLPWRESHPILHDNYQTSEKRLSSLLTRLKKEPGILREYDSVIKEQLEKGIVEEVPSNESDVIGEVHYLPHHPVVRKDRETTKVRVVYDASSKESGGPSLNQCLYTGPPLTEKIADILMRFRVHKIALAGDIEKAFLMISVAEEDRNVLRFLWVDDPLKETPNVIELRFTRVTFGLSSSPFLLNATLKYHISAYQREDPEFVERLLQSLYVDDIATGDEEEDEAYRLYIKLKKRLAEGGFNARKFVSNSKALMERIKENEKHLNTADEKRKKFENDTSCKEEDESFAKTMTGPQSSQPMTEKLLGVQWCTEEDCFVFDCKQFLDEEPKQHPTKKDVVRVTSKIYDPMGIITPLTVKLKLFCQSLFKKDIGWDEPLDEESSNTWKLLQQELREATPIKIPRCYFNGVISEDITASLEGFCDSSVKAYAAVVYLRLETRDGVQLNIVASKTRVAPLTKQSIPRLELLSALILARLITHVKEALKGYIDISSIRCWSDSEVALYWICGETREWKQFVQNRVLEIRSLVPPELWNHCASKDNPADIPSRGTSPVELSNSMWFSGPEWLKIYADPSEQTSMNESEPPEEVIKEMKLEKSKKPSETSSFNTTCEVGHIGEIIDCKRFSSLNKLQRTTAIVLKFIQMLKSKRDPTVKAKPLTDYMLQAEELWLKDVQFQLMSKAKTRKWEREFGLYRDERGILRCEGRLKNAELTTTQKHPAILDAEHYVTSLIVRDSHERVKHNGVKETLTEIRSKFWIVRGRQYVRKLIHECAVCRRQEGIAYKPPDPPALPVFRITKDHPFTYTGVDFAGPLYVKQVKAVAMEKVYMVIYTCAVSRAVHLDVVSDMTAEAFIRSFRRFTARRGIPREVKSDNGKTFKAASKQLAALFEIPEVKKYLSDQRIRWTFNLEKAPWWGGFFERLIKSVKRCLYKILKNARVTNEELYTVLTEIEATLNSRPLTYVSTEDLDEPITPSHLINGTRINSLPDAVKPGEESRIEEITNNKVARRVSYLRTLKEHFWLRWKNEYLLELRNAHRQKTTRQKGNCIKVGDVVVIHEENVRRVKWKLGRIEKLIEGKDGAIRGAVVNRQRRKMYGN</sequence>
<comment type="caution">
    <text evidence="2">The sequence shown here is derived from an EMBL/GenBank/DDBJ whole genome shotgun (WGS) entry which is preliminary data.</text>
</comment>
<dbReference type="Proteomes" id="UP001152795">
    <property type="component" value="Unassembled WGS sequence"/>
</dbReference>
<dbReference type="Gene3D" id="3.30.70.270">
    <property type="match status" value="1"/>
</dbReference>
<dbReference type="GO" id="GO:0003676">
    <property type="term" value="F:nucleic acid binding"/>
    <property type="evidence" value="ECO:0007669"/>
    <property type="project" value="InterPro"/>
</dbReference>
<dbReference type="CDD" id="cd01644">
    <property type="entry name" value="RT_pepA17"/>
    <property type="match status" value="1"/>
</dbReference>
<dbReference type="Gene3D" id="1.10.340.70">
    <property type="match status" value="1"/>
</dbReference>
<gene>
    <name evidence="2" type="ORF">PACLA_8A088090</name>
</gene>
<dbReference type="PANTHER" id="PTHR47331">
    <property type="entry name" value="PHD-TYPE DOMAIN-CONTAINING PROTEIN"/>
    <property type="match status" value="1"/>
</dbReference>
<dbReference type="InterPro" id="IPR041588">
    <property type="entry name" value="Integrase_H2C2"/>
</dbReference>
<dbReference type="InterPro" id="IPR036397">
    <property type="entry name" value="RNaseH_sf"/>
</dbReference>
<name>A0A6S7GES0_PARCT</name>
<dbReference type="InterPro" id="IPR043502">
    <property type="entry name" value="DNA/RNA_pol_sf"/>
</dbReference>
<dbReference type="GO" id="GO:0015074">
    <property type="term" value="P:DNA integration"/>
    <property type="evidence" value="ECO:0007669"/>
    <property type="project" value="InterPro"/>
</dbReference>
<protein>
    <submittedName>
        <fullName evidence="2">Transposable element Tcb2 transposase, partial</fullName>
    </submittedName>
</protein>
<dbReference type="Pfam" id="PF05585">
    <property type="entry name" value="DUF1758"/>
    <property type="match status" value="1"/>
</dbReference>
<dbReference type="InterPro" id="IPR008042">
    <property type="entry name" value="Retrotrans_Pao"/>
</dbReference>
<dbReference type="InterPro" id="IPR005312">
    <property type="entry name" value="DUF1759"/>
</dbReference>
<dbReference type="Gene3D" id="3.10.10.10">
    <property type="entry name" value="HIV Type 1 Reverse Transcriptase, subunit A, domain 1"/>
    <property type="match status" value="1"/>
</dbReference>
<dbReference type="OrthoDB" id="10065998at2759"/>
<dbReference type="SUPFAM" id="SSF53098">
    <property type="entry name" value="Ribonuclease H-like"/>
    <property type="match status" value="1"/>
</dbReference>
<dbReference type="Pfam" id="PF03564">
    <property type="entry name" value="DUF1759"/>
    <property type="match status" value="1"/>
</dbReference>
<dbReference type="InterPro" id="IPR043128">
    <property type="entry name" value="Rev_trsase/Diguanyl_cyclase"/>
</dbReference>
<keyword evidence="3" id="KW-1185">Reference proteome</keyword>
<dbReference type="InterPro" id="IPR040676">
    <property type="entry name" value="DUF5641"/>
</dbReference>
<reference evidence="2" key="1">
    <citation type="submission" date="2020-04" db="EMBL/GenBank/DDBJ databases">
        <authorList>
            <person name="Alioto T."/>
            <person name="Alioto T."/>
            <person name="Gomez Garrido J."/>
        </authorList>
    </citation>
    <scope>NUCLEOTIDE SEQUENCE</scope>
    <source>
        <strain evidence="2">A484AB</strain>
    </source>
</reference>
<proteinExistence type="predicted"/>
<dbReference type="Gene3D" id="3.30.420.10">
    <property type="entry name" value="Ribonuclease H-like superfamily/Ribonuclease H"/>
    <property type="match status" value="1"/>
</dbReference>
<dbReference type="Pfam" id="PF17921">
    <property type="entry name" value="Integrase_H2C2"/>
    <property type="match status" value="1"/>
</dbReference>
<dbReference type="InterPro" id="IPR012337">
    <property type="entry name" value="RNaseH-like_sf"/>
</dbReference>
<evidence type="ECO:0000313" key="2">
    <source>
        <dbReference type="EMBL" id="CAB3987799.1"/>
    </source>
</evidence>
<dbReference type="InterPro" id="IPR001584">
    <property type="entry name" value="Integrase_cat-core"/>
</dbReference>
<dbReference type="PROSITE" id="PS50994">
    <property type="entry name" value="INTEGRASE"/>
    <property type="match status" value="1"/>
</dbReference>
<dbReference type="InterPro" id="IPR008737">
    <property type="entry name" value="DUF1758"/>
</dbReference>
<evidence type="ECO:0000313" key="3">
    <source>
        <dbReference type="Proteomes" id="UP001152795"/>
    </source>
</evidence>
<feature type="region of interest" description="Disordered" evidence="1">
    <location>
        <begin position="412"/>
        <end position="468"/>
    </location>
</feature>
<dbReference type="EMBL" id="CACRXK020001236">
    <property type="protein sequence ID" value="CAB3987799.1"/>
    <property type="molecule type" value="Genomic_DNA"/>
</dbReference>
<feature type="region of interest" description="Disordered" evidence="1">
    <location>
        <begin position="104"/>
        <end position="131"/>
    </location>
</feature>
<organism evidence="2 3">
    <name type="scientific">Paramuricea clavata</name>
    <name type="common">Red gorgonian</name>
    <name type="synonym">Violescent sea-whip</name>
    <dbReference type="NCBI Taxonomy" id="317549"/>
    <lineage>
        <taxon>Eukaryota</taxon>
        <taxon>Metazoa</taxon>
        <taxon>Cnidaria</taxon>
        <taxon>Anthozoa</taxon>
        <taxon>Octocorallia</taxon>
        <taxon>Malacalcyonacea</taxon>
        <taxon>Plexauridae</taxon>
        <taxon>Paramuricea</taxon>
    </lineage>
</organism>
<dbReference type="PANTHER" id="PTHR47331:SF5">
    <property type="entry name" value="RIBONUCLEASE H"/>
    <property type="match status" value="1"/>
</dbReference>
<dbReference type="SUPFAM" id="SSF56672">
    <property type="entry name" value="DNA/RNA polymerases"/>
    <property type="match status" value="1"/>
</dbReference>